<evidence type="ECO:0000313" key="2">
    <source>
        <dbReference type="EMBL" id="EEH51463.1"/>
    </source>
</evidence>
<sequence length="269" mass="28944">MASSSPTATATGMVGKPELLRWASVVAGCRVGSFAELRDGAVLLRCVARTWPAGMRATRDVDAMAHRVRGSSDANFERIVRVFDAVGVPRAVLDVGGVRRATFRACYNVLVACFFLCNLARRRDFSVDFTHPVDAKIAAFLQAPESVASLAKGGALGGPGGGRTRTRAEKDDDDDANDANDARPDELKNRDAKDSSTSTTDEEEHAPRPNAADRAHVDPRQRPRPRRSGDAAGSADENADGPPPSGERRVRSISHWSPYDRVRVVNAIP</sequence>
<dbReference type="STRING" id="564608.C1N951"/>
<feature type="compositionally biased region" description="Basic and acidic residues" evidence="1">
    <location>
        <begin position="205"/>
        <end position="221"/>
    </location>
</feature>
<keyword evidence="3" id="KW-1185">Reference proteome</keyword>
<feature type="compositionally biased region" description="Basic and acidic residues" evidence="1">
    <location>
        <begin position="180"/>
        <end position="194"/>
    </location>
</feature>
<dbReference type="OrthoDB" id="2021149at2759"/>
<dbReference type="AlphaFoldDB" id="C1N951"/>
<accession>C1N951</accession>
<organism evidence="3">
    <name type="scientific">Micromonas pusilla (strain CCMP1545)</name>
    <name type="common">Picoplanktonic green alga</name>
    <dbReference type="NCBI Taxonomy" id="564608"/>
    <lineage>
        <taxon>Eukaryota</taxon>
        <taxon>Viridiplantae</taxon>
        <taxon>Chlorophyta</taxon>
        <taxon>Mamiellophyceae</taxon>
        <taxon>Mamiellales</taxon>
        <taxon>Mamiellaceae</taxon>
        <taxon>Micromonas</taxon>
    </lineage>
</organism>
<dbReference type="RefSeq" id="XP_003064558.1">
    <property type="nucleotide sequence ID" value="XM_003064512.1"/>
</dbReference>
<dbReference type="GeneID" id="9689999"/>
<dbReference type="KEGG" id="mpp:MICPUCDRAFT_54366"/>
<evidence type="ECO:0000313" key="3">
    <source>
        <dbReference type="Proteomes" id="UP000001876"/>
    </source>
</evidence>
<feature type="region of interest" description="Disordered" evidence="1">
    <location>
        <begin position="151"/>
        <end position="269"/>
    </location>
</feature>
<dbReference type="PANTHER" id="PTHR42180:SF4">
    <property type="entry name" value="CALPONIN-HOMOLOGY (CH) DOMAIN-CONTAINING PROTEIN"/>
    <property type="match status" value="1"/>
</dbReference>
<gene>
    <name evidence="2" type="ORF">MICPUCDRAFT_54366</name>
</gene>
<name>C1N951_MICPC</name>
<dbReference type="Proteomes" id="UP000001876">
    <property type="component" value="Unassembled WGS sequence"/>
</dbReference>
<dbReference type="PANTHER" id="PTHR42180">
    <property type="entry name" value="HOMOLOGY DOMAIN-CONTAINING PROTEIN,PUTATIVE-RELATED"/>
    <property type="match status" value="1"/>
</dbReference>
<evidence type="ECO:0000256" key="1">
    <source>
        <dbReference type="SAM" id="MobiDB-lite"/>
    </source>
</evidence>
<protein>
    <submittedName>
        <fullName evidence="2">Predicted protein</fullName>
    </submittedName>
</protein>
<feature type="compositionally biased region" description="Gly residues" evidence="1">
    <location>
        <begin position="154"/>
        <end position="163"/>
    </location>
</feature>
<reference evidence="2 3" key="1">
    <citation type="journal article" date="2009" name="Science">
        <title>Green evolution and dynamic adaptations revealed by genomes of the marine picoeukaryotes Micromonas.</title>
        <authorList>
            <person name="Worden A.Z."/>
            <person name="Lee J.H."/>
            <person name="Mock T."/>
            <person name="Rouze P."/>
            <person name="Simmons M.P."/>
            <person name="Aerts A.L."/>
            <person name="Allen A.E."/>
            <person name="Cuvelier M.L."/>
            <person name="Derelle E."/>
            <person name="Everett M.V."/>
            <person name="Foulon E."/>
            <person name="Grimwood J."/>
            <person name="Gundlach H."/>
            <person name="Henrissat B."/>
            <person name="Napoli C."/>
            <person name="McDonald S.M."/>
            <person name="Parker M.S."/>
            <person name="Rombauts S."/>
            <person name="Salamov A."/>
            <person name="Von Dassow P."/>
            <person name="Badger J.H."/>
            <person name="Coutinho P.M."/>
            <person name="Demir E."/>
            <person name="Dubchak I."/>
            <person name="Gentemann C."/>
            <person name="Eikrem W."/>
            <person name="Gready J.E."/>
            <person name="John U."/>
            <person name="Lanier W."/>
            <person name="Lindquist E.A."/>
            <person name="Lucas S."/>
            <person name="Mayer K.F."/>
            <person name="Moreau H."/>
            <person name="Not F."/>
            <person name="Otillar R."/>
            <person name="Panaud O."/>
            <person name="Pangilinan J."/>
            <person name="Paulsen I."/>
            <person name="Piegu B."/>
            <person name="Poliakov A."/>
            <person name="Robbens S."/>
            <person name="Schmutz J."/>
            <person name="Toulza E."/>
            <person name="Wyss T."/>
            <person name="Zelensky A."/>
            <person name="Zhou K."/>
            <person name="Armbrust E.V."/>
            <person name="Bhattacharya D."/>
            <person name="Goodenough U.W."/>
            <person name="Van de Peer Y."/>
            <person name="Grigoriev I.V."/>
        </authorList>
    </citation>
    <scope>NUCLEOTIDE SEQUENCE [LARGE SCALE GENOMIC DNA]</scope>
    <source>
        <strain evidence="2 3">CCMP1545</strain>
    </source>
</reference>
<proteinExistence type="predicted"/>
<dbReference type="EMBL" id="GG663751">
    <property type="protein sequence ID" value="EEH51463.1"/>
    <property type="molecule type" value="Genomic_DNA"/>
</dbReference>